<dbReference type="GO" id="GO:0042026">
    <property type="term" value="P:protein refolding"/>
    <property type="evidence" value="ECO:0007669"/>
    <property type="project" value="TreeGrafter"/>
</dbReference>
<organism evidence="6 7">
    <name type="scientific">Pseudoflavonifractor capillosus ATCC 29799</name>
    <dbReference type="NCBI Taxonomy" id="411467"/>
    <lineage>
        <taxon>Bacteria</taxon>
        <taxon>Bacillati</taxon>
        <taxon>Bacillota</taxon>
        <taxon>Clostridia</taxon>
        <taxon>Eubacteriales</taxon>
        <taxon>Oscillospiraceae</taxon>
        <taxon>Pseudoflavonifractor</taxon>
    </lineage>
</organism>
<dbReference type="PANTHER" id="PTHR43096:SF52">
    <property type="entry name" value="DNAJ HOMOLOG 1, MITOCHONDRIAL-RELATED"/>
    <property type="match status" value="1"/>
</dbReference>
<dbReference type="OrthoDB" id="9779889at2"/>
<reference evidence="6 7" key="1">
    <citation type="submission" date="2007-04" db="EMBL/GenBank/DDBJ databases">
        <authorList>
            <person name="Fulton L."/>
            <person name="Clifton S."/>
            <person name="Fulton B."/>
            <person name="Xu J."/>
            <person name="Minx P."/>
            <person name="Pepin K.H."/>
            <person name="Johnson M."/>
            <person name="Thiruvilangam P."/>
            <person name="Bhonagiri V."/>
            <person name="Nash W.E."/>
            <person name="Mardis E.R."/>
            <person name="Wilson R.K."/>
        </authorList>
    </citation>
    <scope>NUCLEOTIDE SEQUENCE [LARGE SCALE GENOMIC DNA]</scope>
    <source>
        <strain evidence="6 7">ATCC 29799</strain>
    </source>
</reference>
<evidence type="ECO:0000256" key="3">
    <source>
        <dbReference type="SAM" id="MobiDB-lite"/>
    </source>
</evidence>
<evidence type="ECO:0000313" key="7">
    <source>
        <dbReference type="Proteomes" id="UP000003639"/>
    </source>
</evidence>
<dbReference type="InterPro" id="IPR001623">
    <property type="entry name" value="DnaJ_domain"/>
</dbReference>
<keyword evidence="1" id="KW-0235">DNA replication</keyword>
<accession>A6NTJ3</accession>
<name>A6NTJ3_9FIRM</name>
<dbReference type="GO" id="GO:0006260">
    <property type="term" value="P:DNA replication"/>
    <property type="evidence" value="ECO:0007669"/>
    <property type="project" value="UniProtKB-KW"/>
</dbReference>
<keyword evidence="4" id="KW-0472">Membrane</keyword>
<evidence type="ECO:0000256" key="1">
    <source>
        <dbReference type="ARBA" id="ARBA00022705"/>
    </source>
</evidence>
<dbReference type="EMBL" id="AAXG02000010">
    <property type="protein sequence ID" value="EDN00756.1"/>
    <property type="molecule type" value="Genomic_DNA"/>
</dbReference>
<evidence type="ECO:0000313" key="6">
    <source>
        <dbReference type="EMBL" id="EDN00756.1"/>
    </source>
</evidence>
<protein>
    <submittedName>
        <fullName evidence="6">DnaJ domain protein</fullName>
    </submittedName>
</protein>
<dbReference type="GO" id="GO:0005737">
    <property type="term" value="C:cytoplasm"/>
    <property type="evidence" value="ECO:0007669"/>
    <property type="project" value="TreeGrafter"/>
</dbReference>
<dbReference type="STRING" id="411467.BACCAP_01522"/>
<dbReference type="AlphaFoldDB" id="A6NTJ3"/>
<evidence type="ECO:0000256" key="4">
    <source>
        <dbReference type="SAM" id="Phobius"/>
    </source>
</evidence>
<keyword evidence="4" id="KW-1133">Transmembrane helix</keyword>
<dbReference type="PANTHER" id="PTHR43096">
    <property type="entry name" value="DNAJ HOMOLOG 1, MITOCHONDRIAL-RELATED"/>
    <property type="match status" value="1"/>
</dbReference>
<dbReference type="PROSITE" id="PS50076">
    <property type="entry name" value="DNAJ_2"/>
    <property type="match status" value="1"/>
</dbReference>
<sequence>MNDPYSVLGVSRDASEEEIKRAYRHLAKKYHPDLNPGDPEAARKMNEINAAYEQIKNPGQTNAAYGCGNPNSAGSDPYGGYGGGYGDSGQSYEEDFDPFGPFSWAGRSAGGTIHRRTFLIYIIVGFLVLNLVSALLSRSMRTPQQEQLQSQIEQFQEYYNEMYPDYPGAYPPWYEESAPDNGDSEQQESDSSQSGQASTFPGFWFGYPDSNDN</sequence>
<evidence type="ECO:0000256" key="2">
    <source>
        <dbReference type="ARBA" id="ARBA00023186"/>
    </source>
</evidence>
<gene>
    <name evidence="6" type="ORF">BACCAP_01522</name>
</gene>
<feature type="region of interest" description="Disordered" evidence="3">
    <location>
        <begin position="168"/>
        <end position="213"/>
    </location>
</feature>
<keyword evidence="4" id="KW-0812">Transmembrane</keyword>
<dbReference type="InterPro" id="IPR036869">
    <property type="entry name" value="J_dom_sf"/>
</dbReference>
<feature type="transmembrane region" description="Helical" evidence="4">
    <location>
        <begin position="118"/>
        <end position="136"/>
    </location>
</feature>
<dbReference type="Proteomes" id="UP000003639">
    <property type="component" value="Unassembled WGS sequence"/>
</dbReference>
<dbReference type="CDD" id="cd06257">
    <property type="entry name" value="DnaJ"/>
    <property type="match status" value="1"/>
</dbReference>
<feature type="domain" description="J" evidence="5">
    <location>
        <begin position="3"/>
        <end position="79"/>
    </location>
</feature>
<dbReference type="SUPFAM" id="SSF46565">
    <property type="entry name" value="Chaperone J-domain"/>
    <property type="match status" value="1"/>
</dbReference>
<keyword evidence="7" id="KW-1185">Reference proteome</keyword>
<dbReference type="PRINTS" id="PR00625">
    <property type="entry name" value="JDOMAIN"/>
</dbReference>
<dbReference type="RefSeq" id="WP_006572070.1">
    <property type="nucleotide sequence ID" value="NZ_AAXG02000010.1"/>
</dbReference>
<dbReference type="Gene3D" id="1.10.287.110">
    <property type="entry name" value="DnaJ domain"/>
    <property type="match status" value="1"/>
</dbReference>
<dbReference type="eggNOG" id="COG0484">
    <property type="taxonomic scope" value="Bacteria"/>
</dbReference>
<proteinExistence type="predicted"/>
<keyword evidence="2" id="KW-0143">Chaperone</keyword>
<reference evidence="6 7" key="2">
    <citation type="submission" date="2007-06" db="EMBL/GenBank/DDBJ databases">
        <title>Draft genome sequence of Pseudoflavonifractor capillosus ATCC 29799.</title>
        <authorList>
            <person name="Sudarsanam P."/>
            <person name="Ley R."/>
            <person name="Guruge J."/>
            <person name="Turnbaugh P.J."/>
            <person name="Mahowald M."/>
            <person name="Liep D."/>
            <person name="Gordon J."/>
        </authorList>
    </citation>
    <scope>NUCLEOTIDE SEQUENCE [LARGE SCALE GENOMIC DNA]</scope>
    <source>
        <strain evidence="6 7">ATCC 29799</strain>
    </source>
</reference>
<dbReference type="Pfam" id="PF00226">
    <property type="entry name" value="DnaJ"/>
    <property type="match status" value="1"/>
</dbReference>
<evidence type="ECO:0000259" key="5">
    <source>
        <dbReference type="PROSITE" id="PS50076"/>
    </source>
</evidence>
<dbReference type="GO" id="GO:0051082">
    <property type="term" value="F:unfolded protein binding"/>
    <property type="evidence" value="ECO:0007669"/>
    <property type="project" value="TreeGrafter"/>
</dbReference>
<dbReference type="SMART" id="SM00271">
    <property type="entry name" value="DnaJ"/>
    <property type="match status" value="1"/>
</dbReference>
<comment type="caution">
    <text evidence="6">The sequence shown here is derived from an EMBL/GenBank/DDBJ whole genome shotgun (WGS) entry which is preliminary data.</text>
</comment>